<dbReference type="SUPFAM" id="SSF53187">
    <property type="entry name" value="Zn-dependent exopeptidases"/>
    <property type="match status" value="1"/>
</dbReference>
<dbReference type="AlphaFoldDB" id="A0A0M4RPF2"/>
<evidence type="ECO:0000313" key="2">
    <source>
        <dbReference type="Proteomes" id="UP000063147"/>
    </source>
</evidence>
<proteinExistence type="predicted"/>
<gene>
    <name evidence="1" type="ORF">RN98_06810</name>
</gene>
<dbReference type="Gene3D" id="3.40.630.10">
    <property type="entry name" value="Zn peptidases"/>
    <property type="match status" value="2"/>
</dbReference>
<dbReference type="EMBL" id="CP012713">
    <property type="protein sequence ID" value="ALF17897.1"/>
    <property type="molecule type" value="Genomic_DNA"/>
</dbReference>
<reference evidence="1 2" key="1">
    <citation type="submission" date="2015-09" db="EMBL/GenBank/DDBJ databases">
        <authorList>
            <person name="Jackson K.R."/>
            <person name="Lunt B.L."/>
            <person name="Fisher J.N.B."/>
            <person name="Gardner A.V."/>
            <person name="Bailey M.E."/>
            <person name="Deus L.M."/>
            <person name="Earl A.S."/>
            <person name="Gibby P.D."/>
            <person name="Hartmann K.A."/>
            <person name="Liu J.E."/>
            <person name="Manci A.M."/>
            <person name="Nielsen D.A."/>
            <person name="Solomon M.B."/>
            <person name="Breakwell D.P."/>
            <person name="Burnett S.H."/>
            <person name="Grose J.H."/>
        </authorList>
    </citation>
    <scope>NUCLEOTIDE SEQUENCE [LARGE SCALE GENOMIC DNA]</scope>
    <source>
        <strain evidence="1 2">KCOM 1279</strain>
    </source>
</reference>
<dbReference type="RefSeq" id="WP_060676246.1">
    <property type="nucleotide sequence ID" value="NZ_CP012713.1"/>
</dbReference>
<dbReference type="Proteomes" id="UP000063147">
    <property type="component" value="Chromosome"/>
</dbReference>
<name>A0A0M4RPF2_9FUSO</name>
<evidence type="ECO:0000313" key="1">
    <source>
        <dbReference type="EMBL" id="ALF17897.1"/>
    </source>
</evidence>
<organism evidence="1">
    <name type="scientific">Fusobacterium animalis</name>
    <dbReference type="NCBI Taxonomy" id="76859"/>
    <lineage>
        <taxon>Bacteria</taxon>
        <taxon>Fusobacteriati</taxon>
        <taxon>Fusobacteriota</taxon>
        <taxon>Fusobacteriia</taxon>
        <taxon>Fusobacteriales</taxon>
        <taxon>Fusobacteriaceae</taxon>
        <taxon>Fusobacterium</taxon>
    </lineage>
</organism>
<dbReference type="OrthoDB" id="9782876at2"/>
<protein>
    <submittedName>
        <fullName evidence="1">Succinylglutamate desuccinylase</fullName>
    </submittedName>
</protein>
<dbReference type="PATRIC" id="fig|76859.3.peg.1367"/>
<sequence length="378" mass="41924">MKGNKITGIIMIFLSLVIAFIAGKEFLKTRELEPIVKGDGVTSMQKLSDYLPTLKGTRGDSDIYILQGKESGGSVLILGGTHPNEPAAFLTTVLLVENLKVDKGTVYIIPRANGSAMSHNDPQEASPQRFRIKTPYGERWFRFGSRATNPLDQWPDPDVYIHAASGQKLSGNETRNLNRAYPGRADGTYTEKVAYAITELIKKNDINMEIDLHEASPEYPVINAIVAHERAMPISSQVVMNMEFEDIQIGLEPSPPSLHGLSHRELGDYTNTYAVLMETANASQGRLRGKTDENLVLTGKDPIYVKAQKIGRLFVPYDENGHPIEERVGRHLTGVVQHIIVMGENEPDKEIIIEGLPSYEDLQKNGVGAYLKEVKKDK</sequence>
<accession>A0A0M4RPF2</accession>